<gene>
    <name evidence="7" type="ORF">IM697_22960</name>
</gene>
<dbReference type="GO" id="GO:0016787">
    <property type="term" value="F:hydrolase activity"/>
    <property type="evidence" value="ECO:0007669"/>
    <property type="project" value="UniProtKB-KW"/>
</dbReference>
<dbReference type="Pfam" id="PF08386">
    <property type="entry name" value="Abhydrolase_4"/>
    <property type="match status" value="1"/>
</dbReference>
<comment type="similarity">
    <text evidence="1">Belongs to the peptidase S33 family.</text>
</comment>
<organism evidence="7 8">
    <name type="scientific">Streptomyces ferrugineus</name>
    <dbReference type="NCBI Taxonomy" id="1413221"/>
    <lineage>
        <taxon>Bacteria</taxon>
        <taxon>Bacillati</taxon>
        <taxon>Actinomycetota</taxon>
        <taxon>Actinomycetes</taxon>
        <taxon>Kitasatosporales</taxon>
        <taxon>Streptomycetaceae</taxon>
        <taxon>Streptomyces</taxon>
    </lineage>
</organism>
<name>A0A7M2S9T9_9ACTN</name>
<dbReference type="InterPro" id="IPR013595">
    <property type="entry name" value="Pept_S33_TAP-like_C"/>
</dbReference>
<proteinExistence type="inferred from homology"/>
<dbReference type="Proteomes" id="UP000594205">
    <property type="component" value="Chromosome"/>
</dbReference>
<evidence type="ECO:0000313" key="8">
    <source>
        <dbReference type="Proteomes" id="UP000594205"/>
    </source>
</evidence>
<keyword evidence="2" id="KW-0732">Signal</keyword>
<dbReference type="PANTHER" id="PTHR43248:SF29">
    <property type="entry name" value="TRIPEPTIDYL AMINOPEPTIDASE"/>
    <property type="match status" value="1"/>
</dbReference>
<dbReference type="Pfam" id="PF00561">
    <property type="entry name" value="Abhydrolase_1"/>
    <property type="match status" value="1"/>
</dbReference>
<evidence type="ECO:0000313" key="7">
    <source>
        <dbReference type="EMBL" id="QOV33127.1"/>
    </source>
</evidence>
<evidence type="ECO:0000256" key="3">
    <source>
        <dbReference type="ARBA" id="ARBA00022801"/>
    </source>
</evidence>
<keyword evidence="3 7" id="KW-0378">Hydrolase</keyword>
<evidence type="ECO:0000256" key="1">
    <source>
        <dbReference type="ARBA" id="ARBA00010088"/>
    </source>
</evidence>
<dbReference type="SUPFAM" id="SSF53474">
    <property type="entry name" value="alpha/beta-Hydrolases"/>
    <property type="match status" value="1"/>
</dbReference>
<dbReference type="InterPro" id="IPR051601">
    <property type="entry name" value="Serine_prot/Carboxylest_S33"/>
</dbReference>
<evidence type="ECO:0000259" key="5">
    <source>
        <dbReference type="Pfam" id="PF00561"/>
    </source>
</evidence>
<feature type="compositionally biased region" description="Low complexity" evidence="4">
    <location>
        <begin position="529"/>
        <end position="548"/>
    </location>
</feature>
<evidence type="ECO:0000256" key="2">
    <source>
        <dbReference type="ARBA" id="ARBA00022729"/>
    </source>
</evidence>
<reference evidence="7 8" key="1">
    <citation type="submission" date="2020-10" db="EMBL/GenBank/DDBJ databases">
        <title>Streptomyces ferrugineus complate genome analysis.</title>
        <authorList>
            <person name="Anwar N."/>
        </authorList>
    </citation>
    <scope>NUCLEOTIDE SEQUENCE [LARGE SCALE GENOMIC DNA]</scope>
    <source>
        <strain evidence="7 8">CCTCC AA2014009</strain>
    </source>
</reference>
<protein>
    <submittedName>
        <fullName evidence="7">Alpha/beta fold hydrolase</fullName>
    </submittedName>
</protein>
<sequence>MHGGTSVAINHPPLPPPSKGRRRLAVAALVAGLIGQLLAGTAVAAPESGATAPQKAPQPGRIAWKPCESDSGQGTFGCATIKVPVSWKQPHGTTIDLALARHRATDPKRRIGSLLVNPGGPGVPGVDFTLNAPQYFSPEVLARFDIVGFDPRGVSRSNPVTCDGDLVDARSRLLHPDSATSFVALRKANQALGENCRAANGPLADNMDTESVARDMDAIRAGLGEKRISYYGISYGTGIGQQYAELHPHRVRAMVLDSNIDHSLDNWAYQKTSAVAMEESYGQFADWCARTPSCALHGVDARAVFGSLYKRAAAGEIVRPGELPGDPPETLTPQDVQDLVLHKVAGPGYWFELAQDLADLDSTDPAPARSLRARGEQGPFVVDLVTCQDYEFDVSSYRTLARYERELARIAPVTRSSSMAWAELTGCQNWPTEVTNPPHRLDVDGTPKILLTNSRYDPATPYSWASNAARQIGREAVLLTYDGAGHGTYWQSPCMRKATDTYLLTLKTPRKGARCPAIWPTAPSPQRQSPSGNLLNPLPDLLGTGAHR</sequence>
<dbReference type="InterPro" id="IPR000073">
    <property type="entry name" value="AB_hydrolase_1"/>
</dbReference>
<keyword evidence="8" id="KW-1185">Reference proteome</keyword>
<dbReference type="PANTHER" id="PTHR43248">
    <property type="entry name" value="2-SUCCINYL-6-HYDROXY-2,4-CYCLOHEXADIENE-1-CARBOXYLATE SYNTHASE"/>
    <property type="match status" value="1"/>
</dbReference>
<dbReference type="Gene3D" id="3.40.50.1820">
    <property type="entry name" value="alpha/beta hydrolase"/>
    <property type="match status" value="1"/>
</dbReference>
<dbReference type="InterPro" id="IPR029058">
    <property type="entry name" value="AB_hydrolase_fold"/>
</dbReference>
<evidence type="ECO:0000259" key="6">
    <source>
        <dbReference type="Pfam" id="PF08386"/>
    </source>
</evidence>
<evidence type="ECO:0000256" key="4">
    <source>
        <dbReference type="SAM" id="MobiDB-lite"/>
    </source>
</evidence>
<feature type="region of interest" description="Disordered" evidence="4">
    <location>
        <begin position="515"/>
        <end position="548"/>
    </location>
</feature>
<feature type="domain" description="AB hydrolase-1" evidence="5">
    <location>
        <begin position="114"/>
        <end position="326"/>
    </location>
</feature>
<dbReference type="EMBL" id="CP063373">
    <property type="protein sequence ID" value="QOV33127.1"/>
    <property type="molecule type" value="Genomic_DNA"/>
</dbReference>
<accession>A0A7M2S9T9</accession>
<feature type="domain" description="Peptidase S33 tripeptidyl aminopeptidase-like C-terminal" evidence="6">
    <location>
        <begin position="417"/>
        <end position="515"/>
    </location>
</feature>
<feature type="region of interest" description="Disordered" evidence="4">
    <location>
        <begin position="1"/>
        <end position="20"/>
    </location>
</feature>
<dbReference type="AlphaFoldDB" id="A0A7M2S9T9"/>
<dbReference type="KEGG" id="sfeu:IM697_22960"/>